<dbReference type="OrthoDB" id="7508062at2"/>
<feature type="region of interest" description="Disordered" evidence="1">
    <location>
        <begin position="106"/>
        <end position="132"/>
    </location>
</feature>
<name>A0A418NJQ2_9SPHN</name>
<dbReference type="RefSeq" id="WP_119512373.1">
    <property type="nucleotide sequence ID" value="NZ_QXFK01000014.1"/>
</dbReference>
<dbReference type="Proteomes" id="UP000285092">
    <property type="component" value="Unassembled WGS sequence"/>
</dbReference>
<evidence type="ECO:0000313" key="3">
    <source>
        <dbReference type="Proteomes" id="UP000285092"/>
    </source>
</evidence>
<proteinExistence type="predicted"/>
<reference evidence="2 3" key="1">
    <citation type="submission" date="2018-08" db="EMBL/GenBank/DDBJ databases">
        <title>Altererythrobacter sp.Ery1 and Ery12, the genome sequencing of novel strains in genus Alterythrobacter.</title>
        <authorList>
            <person name="Cheng H."/>
            <person name="Wu Y.-H."/>
            <person name="Fang C."/>
            <person name="Xu X.-W."/>
        </authorList>
    </citation>
    <scope>NUCLEOTIDE SEQUENCE [LARGE SCALE GENOMIC DNA]</scope>
    <source>
        <strain evidence="2 3">Ery1</strain>
    </source>
</reference>
<organism evidence="2 3">
    <name type="scientific">Pelagerythrobacter aerophilus</name>
    <dbReference type="NCBI Taxonomy" id="2306995"/>
    <lineage>
        <taxon>Bacteria</taxon>
        <taxon>Pseudomonadati</taxon>
        <taxon>Pseudomonadota</taxon>
        <taxon>Alphaproteobacteria</taxon>
        <taxon>Sphingomonadales</taxon>
        <taxon>Erythrobacteraceae</taxon>
        <taxon>Pelagerythrobacter</taxon>
    </lineage>
</organism>
<accession>A0A418NJQ2</accession>
<protein>
    <submittedName>
        <fullName evidence="2">Uncharacterized protein</fullName>
    </submittedName>
</protein>
<evidence type="ECO:0000256" key="1">
    <source>
        <dbReference type="SAM" id="MobiDB-lite"/>
    </source>
</evidence>
<dbReference type="AlphaFoldDB" id="A0A418NJQ2"/>
<evidence type="ECO:0000313" key="2">
    <source>
        <dbReference type="EMBL" id="RIV79541.1"/>
    </source>
</evidence>
<keyword evidence="3" id="KW-1185">Reference proteome</keyword>
<gene>
    <name evidence="2" type="ORF">D2V04_06105</name>
</gene>
<comment type="caution">
    <text evidence="2">The sequence shown here is derived from an EMBL/GenBank/DDBJ whole genome shotgun (WGS) entry which is preliminary data.</text>
</comment>
<sequence>MTHPPVTYADAAQTMRRVFAGTDVTKPTAGFYRFRMRSGGVRGVVRIWFGPPHDPVTGEELDRSWRWQAEFNGEPVDLDRVWPDCAGEPVTEQDYRRAIARQEWARQHAPDSAYADHRKRRDPLDPGEPLPF</sequence>
<dbReference type="EMBL" id="QXFK01000014">
    <property type="protein sequence ID" value="RIV79541.1"/>
    <property type="molecule type" value="Genomic_DNA"/>
</dbReference>